<dbReference type="EMBL" id="DXDX01000025">
    <property type="protein sequence ID" value="HIY20483.1"/>
    <property type="molecule type" value="Genomic_DNA"/>
</dbReference>
<name>A0A9D1Y6N7_9FIRM</name>
<keyword evidence="1" id="KW-1133">Transmembrane helix</keyword>
<sequence length="91" mass="10321">MIVVFVVALWLVLMLVMFGCRVEKGDERSVENERRTNSTLFTLFFVAMGVMLVWMKNGQTVTLGQSDILVIFGCVCLAQDVLFLLYECFGD</sequence>
<proteinExistence type="predicted"/>
<accession>A0A9D1Y6N7</accession>
<protein>
    <submittedName>
        <fullName evidence="2">Uncharacterized protein</fullName>
    </submittedName>
</protein>
<evidence type="ECO:0000313" key="3">
    <source>
        <dbReference type="Proteomes" id="UP000823868"/>
    </source>
</evidence>
<reference evidence="2" key="2">
    <citation type="submission" date="2021-04" db="EMBL/GenBank/DDBJ databases">
        <authorList>
            <person name="Gilroy R."/>
        </authorList>
    </citation>
    <scope>NUCLEOTIDE SEQUENCE</scope>
    <source>
        <strain evidence="2">ChiBcec16_6824</strain>
    </source>
</reference>
<feature type="transmembrane region" description="Helical" evidence="1">
    <location>
        <begin position="67"/>
        <end position="86"/>
    </location>
</feature>
<comment type="caution">
    <text evidence="2">The sequence shown here is derived from an EMBL/GenBank/DDBJ whole genome shotgun (WGS) entry which is preliminary data.</text>
</comment>
<evidence type="ECO:0000313" key="2">
    <source>
        <dbReference type="EMBL" id="HIY20483.1"/>
    </source>
</evidence>
<dbReference type="Proteomes" id="UP000823868">
    <property type="component" value="Unassembled WGS sequence"/>
</dbReference>
<keyword evidence="1" id="KW-0472">Membrane</keyword>
<keyword evidence="1" id="KW-0812">Transmembrane</keyword>
<gene>
    <name evidence="2" type="ORF">H9841_01105</name>
</gene>
<reference evidence="2" key="1">
    <citation type="journal article" date="2021" name="PeerJ">
        <title>Extensive microbial diversity within the chicken gut microbiome revealed by metagenomics and culture.</title>
        <authorList>
            <person name="Gilroy R."/>
            <person name="Ravi A."/>
            <person name="Getino M."/>
            <person name="Pursley I."/>
            <person name="Horton D.L."/>
            <person name="Alikhan N.F."/>
            <person name="Baker D."/>
            <person name="Gharbi K."/>
            <person name="Hall N."/>
            <person name="Watson M."/>
            <person name="Adriaenssens E.M."/>
            <person name="Foster-Nyarko E."/>
            <person name="Jarju S."/>
            <person name="Secka A."/>
            <person name="Antonio M."/>
            <person name="Oren A."/>
            <person name="Chaudhuri R.R."/>
            <person name="La Ragione R."/>
            <person name="Hildebrand F."/>
            <person name="Pallen M.J."/>
        </authorList>
    </citation>
    <scope>NUCLEOTIDE SEQUENCE</scope>
    <source>
        <strain evidence="2">ChiBcec16_6824</strain>
    </source>
</reference>
<organism evidence="2 3">
    <name type="scientific">Candidatus Flavonifractor merdigallinarum</name>
    <dbReference type="NCBI Taxonomy" id="2838589"/>
    <lineage>
        <taxon>Bacteria</taxon>
        <taxon>Bacillati</taxon>
        <taxon>Bacillota</taxon>
        <taxon>Clostridia</taxon>
        <taxon>Eubacteriales</taxon>
        <taxon>Oscillospiraceae</taxon>
        <taxon>Flavonifractor</taxon>
    </lineage>
</organism>
<feature type="transmembrane region" description="Helical" evidence="1">
    <location>
        <begin position="38"/>
        <end position="55"/>
    </location>
</feature>
<evidence type="ECO:0000256" key="1">
    <source>
        <dbReference type="SAM" id="Phobius"/>
    </source>
</evidence>
<dbReference type="AlphaFoldDB" id="A0A9D1Y6N7"/>